<dbReference type="RefSeq" id="WP_378081905.1">
    <property type="nucleotide sequence ID" value="NZ_JBHSMH010000021.1"/>
</dbReference>
<dbReference type="EMBL" id="JBHSMH010000021">
    <property type="protein sequence ID" value="MFC5468840.1"/>
    <property type="molecule type" value="Genomic_DNA"/>
</dbReference>
<accession>A0ABW0LSF7</accession>
<evidence type="ECO:0000313" key="5">
    <source>
        <dbReference type="Proteomes" id="UP001596105"/>
    </source>
</evidence>
<dbReference type="InterPro" id="IPR005913">
    <property type="entry name" value="dTDP_dehydrorham_reduct"/>
</dbReference>
<proteinExistence type="inferred from homology"/>
<keyword evidence="2" id="KW-0560">Oxidoreductase</keyword>
<reference evidence="5" key="1">
    <citation type="journal article" date="2019" name="Int. J. Syst. Evol. Microbiol.">
        <title>The Global Catalogue of Microorganisms (GCM) 10K type strain sequencing project: providing services to taxonomists for standard genome sequencing and annotation.</title>
        <authorList>
            <consortium name="The Broad Institute Genomics Platform"/>
            <consortium name="The Broad Institute Genome Sequencing Center for Infectious Disease"/>
            <person name="Wu L."/>
            <person name="Ma J."/>
        </authorList>
    </citation>
    <scope>NUCLEOTIDE SEQUENCE [LARGE SCALE GENOMIC DNA]</scope>
    <source>
        <strain evidence="5">CCUG 57113</strain>
    </source>
</reference>
<dbReference type="Proteomes" id="UP001596105">
    <property type="component" value="Unassembled WGS sequence"/>
</dbReference>
<protein>
    <recommendedName>
        <fullName evidence="2">dTDP-4-dehydrorhamnose reductase</fullName>
        <ecNumber evidence="2">1.1.1.133</ecNumber>
    </recommendedName>
</protein>
<keyword evidence="5" id="KW-1185">Reference proteome</keyword>
<evidence type="ECO:0000256" key="2">
    <source>
        <dbReference type="RuleBase" id="RU364082"/>
    </source>
</evidence>
<dbReference type="Pfam" id="PF04321">
    <property type="entry name" value="RmlD_sub_bind"/>
    <property type="match status" value="1"/>
</dbReference>
<feature type="domain" description="RmlD-like substrate binding" evidence="3">
    <location>
        <begin position="2"/>
        <end position="137"/>
    </location>
</feature>
<comment type="pathway">
    <text evidence="2">Carbohydrate biosynthesis; dTDP-L-rhamnose biosynthesis.</text>
</comment>
<gene>
    <name evidence="4" type="ORF">ACFPPD_08900</name>
</gene>
<evidence type="ECO:0000256" key="1">
    <source>
        <dbReference type="ARBA" id="ARBA00010944"/>
    </source>
</evidence>
<comment type="caution">
    <text evidence="4">The sequence shown here is derived from an EMBL/GenBank/DDBJ whole genome shotgun (WGS) entry which is preliminary data.</text>
</comment>
<dbReference type="Gene3D" id="3.40.50.720">
    <property type="entry name" value="NAD(P)-binding Rossmann-like Domain"/>
    <property type="match status" value="1"/>
</dbReference>
<evidence type="ECO:0000259" key="3">
    <source>
        <dbReference type="Pfam" id="PF04321"/>
    </source>
</evidence>
<dbReference type="InterPro" id="IPR036291">
    <property type="entry name" value="NAD(P)-bd_dom_sf"/>
</dbReference>
<comment type="function">
    <text evidence="2">Catalyzes the reduction of dTDP-6-deoxy-L-lyxo-4-hexulose to yield dTDP-L-rhamnose.</text>
</comment>
<dbReference type="SUPFAM" id="SSF51735">
    <property type="entry name" value="NAD(P)-binding Rossmann-fold domains"/>
    <property type="match status" value="1"/>
</dbReference>
<dbReference type="EC" id="1.1.1.133" evidence="2"/>
<comment type="similarity">
    <text evidence="1 2">Belongs to the dTDP-4-dehydrorhamnose reductase family.</text>
</comment>
<organism evidence="4 5">
    <name type="scientific">Cohnella suwonensis</name>
    <dbReference type="NCBI Taxonomy" id="696072"/>
    <lineage>
        <taxon>Bacteria</taxon>
        <taxon>Bacillati</taxon>
        <taxon>Bacillota</taxon>
        <taxon>Bacilli</taxon>
        <taxon>Bacillales</taxon>
        <taxon>Paenibacillaceae</taxon>
        <taxon>Cohnella</taxon>
    </lineage>
</organism>
<dbReference type="PANTHER" id="PTHR10491">
    <property type="entry name" value="DTDP-4-DEHYDRORHAMNOSE REDUCTASE"/>
    <property type="match status" value="1"/>
</dbReference>
<dbReference type="CDD" id="cd05254">
    <property type="entry name" value="dTDP_HR_like_SDR_e"/>
    <property type="match status" value="1"/>
</dbReference>
<evidence type="ECO:0000313" key="4">
    <source>
        <dbReference type="EMBL" id="MFC5468840.1"/>
    </source>
</evidence>
<sequence>MGGRGMAGHLIVDYFSQTNAHEVWSTVRGRLDNLRTLPLDVTDELGLSAVLHRIRPDLVINAAGLLNDHAGRNIRDAIHVNSLLPHKLAQYGERLGFRLIHISTDCVFSGNRGDYNETDATCGTTVYARTKQLGEVKDDSNLTIRTSIIGPELKMDGIGLFHWFIGQRGTVKGYKQVIWNGVTTLQLAKAIDWTLGHPVTGLAHLASPNKIAKFELLQHMKTVFGKDGINIEPDDGYRSDKSLVNTRPDFAVDVPDYPDMLAELKSWMETCREARYGHYVI</sequence>
<keyword evidence="2" id="KW-0521">NADP</keyword>
<dbReference type="PANTHER" id="PTHR10491:SF4">
    <property type="entry name" value="METHIONINE ADENOSYLTRANSFERASE 2 SUBUNIT BETA"/>
    <property type="match status" value="1"/>
</dbReference>
<dbReference type="InterPro" id="IPR029903">
    <property type="entry name" value="RmlD-like-bd"/>
</dbReference>
<name>A0ABW0LSF7_9BACL</name>